<feature type="domain" description="Release factor glutamine methyltransferase N-terminal" evidence="7">
    <location>
        <begin position="6"/>
        <end position="74"/>
    </location>
</feature>
<dbReference type="PROSITE" id="PS00092">
    <property type="entry name" value="N6_MTASE"/>
    <property type="match status" value="1"/>
</dbReference>
<dbReference type="InterPro" id="IPR019874">
    <property type="entry name" value="RF_methyltr_PrmC"/>
</dbReference>
<keyword evidence="1 5" id="KW-0489">Methyltransferase</keyword>
<dbReference type="InterPro" id="IPR050320">
    <property type="entry name" value="N5-glutamine_MTase"/>
</dbReference>
<dbReference type="CDD" id="cd02440">
    <property type="entry name" value="AdoMet_MTases"/>
    <property type="match status" value="1"/>
</dbReference>
<dbReference type="SUPFAM" id="SSF53335">
    <property type="entry name" value="S-adenosyl-L-methionine-dependent methyltransferases"/>
    <property type="match status" value="1"/>
</dbReference>
<keyword evidence="3 5" id="KW-0949">S-adenosyl-L-methionine</keyword>
<dbReference type="GO" id="GO:0003676">
    <property type="term" value="F:nucleic acid binding"/>
    <property type="evidence" value="ECO:0007669"/>
    <property type="project" value="InterPro"/>
</dbReference>
<protein>
    <recommendedName>
        <fullName evidence="5">Release factor glutamine methyltransferase</fullName>
        <shortName evidence="5">RF MTase</shortName>
        <ecNumber evidence="5">2.1.1.297</ecNumber>
    </recommendedName>
    <alternativeName>
        <fullName evidence="5">N5-glutamine methyltransferase PrmC</fullName>
    </alternativeName>
    <alternativeName>
        <fullName evidence="5">Protein-(glutamine-N5) MTase PrmC</fullName>
    </alternativeName>
    <alternativeName>
        <fullName evidence="5">Protein-glutamine N-methyltransferase PrmC</fullName>
    </alternativeName>
</protein>
<dbReference type="Proteomes" id="UP000076442">
    <property type="component" value="Unassembled WGS sequence"/>
</dbReference>
<keyword evidence="2 5" id="KW-0808">Transferase</keyword>
<reference evidence="10" key="3">
    <citation type="submission" date="2021-03" db="EMBL/GenBank/DDBJ databases">
        <title>Isolation of Bacillus subtilis from fermented food sample.</title>
        <authorList>
            <person name="Lakshmanan V."/>
            <person name="Athira K."/>
            <person name="Rajagopal K."/>
        </authorList>
    </citation>
    <scope>NUCLEOTIDE SEQUENCE</scope>
    <source>
        <strain evidence="10">S1</strain>
    </source>
</reference>
<dbReference type="PATRIC" id="fig|1423.169.peg.3139"/>
<dbReference type="Gene3D" id="3.40.50.150">
    <property type="entry name" value="Vaccinia Virus protein VP39"/>
    <property type="match status" value="1"/>
</dbReference>
<comment type="similarity">
    <text evidence="5">Belongs to the protein N5-glutamine methyltransferase family. PrmC subfamily.</text>
</comment>
<gene>
    <name evidence="5 10" type="primary">prmC</name>
    <name evidence="9" type="ORF">B4122_4686</name>
    <name evidence="10" type="ORF">J5227_13195</name>
    <name evidence="8" type="ORF">SC09_contig4orf01011</name>
</gene>
<organism evidence="8 11">
    <name type="scientific">Bacillus subtilis</name>
    <dbReference type="NCBI Taxonomy" id="1423"/>
    <lineage>
        <taxon>Bacteria</taxon>
        <taxon>Bacillati</taxon>
        <taxon>Bacillota</taxon>
        <taxon>Bacilli</taxon>
        <taxon>Bacillales</taxon>
        <taxon>Bacillaceae</taxon>
        <taxon>Bacillus</taxon>
    </lineage>
</organism>
<dbReference type="Pfam" id="PF05175">
    <property type="entry name" value="MTS"/>
    <property type="match status" value="1"/>
</dbReference>
<dbReference type="Proteomes" id="UP000032247">
    <property type="component" value="Unassembled WGS sequence"/>
</dbReference>
<comment type="caution">
    <text evidence="5">Lacks conserved residue(s) required for the propagation of feature annotation.</text>
</comment>
<dbReference type="NCBIfam" id="TIGR00536">
    <property type="entry name" value="hemK_fam"/>
    <property type="match status" value="1"/>
</dbReference>
<feature type="binding site" evidence="5">
    <location>
        <position position="146"/>
    </location>
    <ligand>
        <name>S-adenosyl-L-methionine</name>
        <dbReference type="ChEBI" id="CHEBI:59789"/>
    </ligand>
</feature>
<reference evidence="9 12" key="2">
    <citation type="submission" date="2015-09" db="EMBL/GenBank/DDBJ databases">
        <title>Spore heat resistance.</title>
        <authorList>
            <person name="Boekhorst J."/>
            <person name="Berendsen E.M."/>
            <person name="Wells-Bennik M.H."/>
            <person name="Kuipers O.P."/>
        </authorList>
    </citation>
    <scope>NUCLEOTIDE SEQUENCE [LARGE SCALE GENOMIC DNA]</scope>
    <source>
        <strain evidence="9 12">B4122</strain>
    </source>
</reference>
<evidence type="ECO:0000256" key="5">
    <source>
        <dbReference type="HAMAP-Rule" id="MF_02126"/>
    </source>
</evidence>
<dbReference type="EMBL" id="LJZV01000035">
    <property type="protein sequence ID" value="KZD86851.1"/>
    <property type="molecule type" value="Genomic_DNA"/>
</dbReference>
<dbReference type="InterPro" id="IPR004556">
    <property type="entry name" value="HemK-like"/>
</dbReference>
<evidence type="ECO:0000256" key="3">
    <source>
        <dbReference type="ARBA" id="ARBA00022691"/>
    </source>
</evidence>
<dbReference type="InterPro" id="IPR002052">
    <property type="entry name" value="DNA_methylase_N6_adenine_CS"/>
</dbReference>
<evidence type="ECO:0000256" key="4">
    <source>
        <dbReference type="ARBA" id="ARBA00048391"/>
    </source>
</evidence>
<evidence type="ECO:0000256" key="2">
    <source>
        <dbReference type="ARBA" id="ARBA00022679"/>
    </source>
</evidence>
<reference evidence="8 11" key="1">
    <citation type="submission" date="2014-12" db="EMBL/GenBank/DDBJ databases">
        <title>Comparative genome analysis of Bacillus coagulans HM-08, Clostridium butyricum HM-68, Bacillus subtilis HM-66 and Bacillus licheniformis BL-09.</title>
        <authorList>
            <person name="Zhang H."/>
        </authorList>
    </citation>
    <scope>NUCLEOTIDE SEQUENCE [LARGE SCALE GENOMIC DNA]</scope>
    <source>
        <strain evidence="8 11">HM-66</strain>
    </source>
</reference>
<evidence type="ECO:0000313" key="10">
    <source>
        <dbReference type="EMBL" id="MBO3795248.1"/>
    </source>
</evidence>
<proteinExistence type="inferred from homology"/>
<evidence type="ECO:0000313" key="12">
    <source>
        <dbReference type="Proteomes" id="UP000076442"/>
    </source>
</evidence>
<evidence type="ECO:0000313" key="8">
    <source>
        <dbReference type="EMBL" id="KIU06030.1"/>
    </source>
</evidence>
<dbReference type="NCBIfam" id="TIGR03534">
    <property type="entry name" value="RF_mod_PrmC"/>
    <property type="match status" value="1"/>
</dbReference>
<comment type="function">
    <text evidence="5">Methylates the class 1 translation termination release factors RF1/PrfA and RF2/PrfB on the glutamine residue of the universally conserved GGQ motif.</text>
</comment>
<dbReference type="Proteomes" id="UP000665181">
    <property type="component" value="Unassembled WGS sequence"/>
</dbReference>
<dbReference type="InterPro" id="IPR029063">
    <property type="entry name" value="SAM-dependent_MTases_sf"/>
</dbReference>
<dbReference type="EMBL" id="JXBC01000013">
    <property type="protein sequence ID" value="KIU06030.1"/>
    <property type="molecule type" value="Genomic_DNA"/>
</dbReference>
<dbReference type="GO" id="GO:0102559">
    <property type="term" value="F:peptide chain release factor N(5)-glutamine methyltransferase activity"/>
    <property type="evidence" value="ECO:0007669"/>
    <property type="project" value="UniProtKB-EC"/>
</dbReference>
<evidence type="ECO:0000259" key="6">
    <source>
        <dbReference type="Pfam" id="PF05175"/>
    </source>
</evidence>
<dbReference type="AlphaFoldDB" id="A0A085C544"/>
<evidence type="ECO:0000313" key="11">
    <source>
        <dbReference type="Proteomes" id="UP000032247"/>
    </source>
</evidence>
<dbReference type="STRING" id="483913.AN935_18725"/>
<dbReference type="RefSeq" id="WP_003227647.1">
    <property type="nucleotide sequence ID" value="NZ_AP024621.1"/>
</dbReference>
<dbReference type="InterPro" id="IPR040758">
    <property type="entry name" value="PrmC_N"/>
</dbReference>
<comment type="caution">
    <text evidence="8">The sequence shown here is derived from an EMBL/GenBank/DDBJ whole genome shotgun (WGS) entry which is preliminary data.</text>
</comment>
<dbReference type="GO" id="GO:0032259">
    <property type="term" value="P:methylation"/>
    <property type="evidence" value="ECO:0007669"/>
    <property type="project" value="UniProtKB-KW"/>
</dbReference>
<sequence>MKTIFEALKWASSYLTEAGREENAAELLLLYDTGMERSKLLASLQEPIGEDELYRFKRHVEMHKEGVPVQYIIGKEFFYGREFMVNDDVLIPRPETEEVVFHLLEKYRSVFSEDGKLEVVDVGTGSGAIAVTLALENQSFSVSAVDISKEALQVASANAEKLGANVRFYQGDLLEPFIKAGKKADIIVSNPPYISEEEMADLSEIVRFHEPLHALTDGGDGLKFYKRFMEDIPLVMKDKVFVVFEIGWKQGAAVKDLILKAFKGAEVEVLKDINGKDRTICALIHKNK</sequence>
<name>A0A085C544_BACIU</name>
<evidence type="ECO:0000256" key="1">
    <source>
        <dbReference type="ARBA" id="ARBA00022603"/>
    </source>
</evidence>
<dbReference type="OMA" id="DFDARYW"/>
<dbReference type="Gene3D" id="1.10.8.10">
    <property type="entry name" value="DNA helicase RuvA subunit, C-terminal domain"/>
    <property type="match status" value="1"/>
</dbReference>
<comment type="catalytic activity">
    <reaction evidence="4 5">
        <text>L-glutaminyl-[peptide chain release factor] + S-adenosyl-L-methionine = N(5)-methyl-L-glutaminyl-[peptide chain release factor] + S-adenosyl-L-homocysteine + H(+)</text>
        <dbReference type="Rhea" id="RHEA:42896"/>
        <dbReference type="Rhea" id="RHEA-COMP:10271"/>
        <dbReference type="Rhea" id="RHEA-COMP:10272"/>
        <dbReference type="ChEBI" id="CHEBI:15378"/>
        <dbReference type="ChEBI" id="CHEBI:30011"/>
        <dbReference type="ChEBI" id="CHEBI:57856"/>
        <dbReference type="ChEBI" id="CHEBI:59789"/>
        <dbReference type="ChEBI" id="CHEBI:61891"/>
        <dbReference type="EC" id="2.1.1.297"/>
    </reaction>
</comment>
<feature type="binding site" evidence="5">
    <location>
        <position position="190"/>
    </location>
    <ligand>
        <name>S-adenosyl-L-methionine</name>
        <dbReference type="ChEBI" id="CHEBI:59789"/>
    </ligand>
</feature>
<dbReference type="EC" id="2.1.1.297" evidence="5"/>
<dbReference type="PANTHER" id="PTHR18895:SF74">
    <property type="entry name" value="MTRF1L RELEASE FACTOR GLUTAMINE METHYLTRANSFERASE"/>
    <property type="match status" value="1"/>
</dbReference>
<feature type="domain" description="Methyltransferase small" evidence="6">
    <location>
        <begin position="112"/>
        <end position="220"/>
    </location>
</feature>
<evidence type="ECO:0000313" key="9">
    <source>
        <dbReference type="EMBL" id="KZD86851.1"/>
    </source>
</evidence>
<dbReference type="SMR" id="A0A085C544"/>
<dbReference type="EMBL" id="JAGFPW010000011">
    <property type="protein sequence ID" value="MBO3795248.1"/>
    <property type="molecule type" value="Genomic_DNA"/>
</dbReference>
<dbReference type="HAMAP" id="MF_02126">
    <property type="entry name" value="RF_methyltr_PrmC"/>
    <property type="match status" value="1"/>
</dbReference>
<accession>A0A085C544</accession>
<dbReference type="Pfam" id="PF17827">
    <property type="entry name" value="PrmC_N"/>
    <property type="match status" value="1"/>
</dbReference>
<evidence type="ECO:0000259" key="7">
    <source>
        <dbReference type="Pfam" id="PF17827"/>
    </source>
</evidence>
<feature type="binding site" evidence="5">
    <location>
        <begin position="190"/>
        <end position="193"/>
    </location>
    <ligand>
        <name>substrate</name>
    </ligand>
</feature>
<dbReference type="PANTHER" id="PTHR18895">
    <property type="entry name" value="HEMK METHYLTRANSFERASE"/>
    <property type="match status" value="1"/>
</dbReference>
<dbReference type="InterPro" id="IPR007848">
    <property type="entry name" value="Small_mtfrase_dom"/>
</dbReference>
<feature type="binding site" evidence="5">
    <location>
        <begin position="123"/>
        <end position="127"/>
    </location>
    <ligand>
        <name>S-adenosyl-L-methionine</name>
        <dbReference type="ChEBI" id="CHEBI:59789"/>
    </ligand>
</feature>